<comment type="caution">
    <text evidence="3">The sequence shown here is derived from an EMBL/GenBank/DDBJ whole genome shotgun (WGS) entry which is preliminary data.</text>
</comment>
<evidence type="ECO:0000259" key="2">
    <source>
        <dbReference type="Pfam" id="PF14896"/>
    </source>
</evidence>
<dbReference type="InterPro" id="IPR032731">
    <property type="entry name" value="Arabino_trans_C"/>
</dbReference>
<gene>
    <name evidence="3" type="ORF">I553_10540</name>
</gene>
<feature type="domain" description="Arabinosyltransferase C-terminal" evidence="2">
    <location>
        <begin position="13"/>
        <end position="94"/>
    </location>
</feature>
<accession>X8DKZ2</accession>
<name>X8DKZ2_MYCXE</name>
<feature type="region of interest" description="Disordered" evidence="1">
    <location>
        <begin position="124"/>
        <end position="198"/>
    </location>
</feature>
<protein>
    <submittedName>
        <fullName evidence="3">Mycobacterial cell wall arabinan synthesis family protein</fullName>
    </submittedName>
</protein>
<feature type="compositionally biased region" description="Basic residues" evidence="1">
    <location>
        <begin position="170"/>
        <end position="184"/>
    </location>
</feature>
<dbReference type="AlphaFoldDB" id="X8DKZ2"/>
<organism evidence="3">
    <name type="scientific">Mycobacterium xenopi 4042</name>
    <dbReference type="NCBI Taxonomy" id="1299334"/>
    <lineage>
        <taxon>Bacteria</taxon>
        <taxon>Bacillati</taxon>
        <taxon>Actinomycetota</taxon>
        <taxon>Actinomycetes</taxon>
        <taxon>Mycobacteriales</taxon>
        <taxon>Mycobacteriaceae</taxon>
        <taxon>Mycobacterium</taxon>
    </lineage>
</organism>
<dbReference type="PATRIC" id="fig|1299334.3.peg.1888"/>
<dbReference type="EMBL" id="JAOB01000016">
    <property type="protein sequence ID" value="EUA68373.1"/>
    <property type="molecule type" value="Genomic_DNA"/>
</dbReference>
<evidence type="ECO:0000313" key="3">
    <source>
        <dbReference type="EMBL" id="EUA68373.1"/>
    </source>
</evidence>
<sequence length="198" mass="20606">MPIAAGFMAVLFVATMVTGIVRQYPTYSNGWANLRAFTGGCGLADDVLVEPDANAGFMAALPGNYGALGPLGGVNPVGFTPDGVPEHTVAEAIREHPLPKPGTDYDWDARPGCKPRHQRFSGAVAVRPRPGPRSAGRQLHHRPATTEPAHLGVVSAAGTRQGPSAGGGHRGGKDHRQQRAARAYHRADGGVGAGQTRP</sequence>
<dbReference type="Pfam" id="PF14896">
    <property type="entry name" value="Arabino_trans_C"/>
    <property type="match status" value="1"/>
</dbReference>
<feature type="compositionally biased region" description="Gly residues" evidence="1">
    <location>
        <begin position="189"/>
        <end position="198"/>
    </location>
</feature>
<reference evidence="3" key="1">
    <citation type="submission" date="2014-01" db="EMBL/GenBank/DDBJ databases">
        <authorList>
            <person name="Brown-Elliot B."/>
            <person name="Wallace R."/>
            <person name="Lenaerts A."/>
            <person name="Ordway D."/>
            <person name="DeGroote M.A."/>
            <person name="Parker T."/>
            <person name="Sizemore C."/>
            <person name="Tallon L.J."/>
            <person name="Sadzewicz L.K."/>
            <person name="Sengamalay N."/>
            <person name="Fraser C.M."/>
            <person name="Hine E."/>
            <person name="Shefchek K.A."/>
            <person name="Das S.P."/>
            <person name="Tettelin H."/>
        </authorList>
    </citation>
    <scope>NUCLEOTIDE SEQUENCE [LARGE SCALE GENOMIC DNA]</scope>
    <source>
        <strain evidence="3">4042</strain>
    </source>
</reference>
<evidence type="ECO:0000256" key="1">
    <source>
        <dbReference type="SAM" id="MobiDB-lite"/>
    </source>
</evidence>
<proteinExistence type="predicted"/>